<gene>
    <name evidence="1" type="primary">Acey_s0479.g2205</name>
    <name evidence="1" type="ORF">Y032_0479g2205</name>
</gene>
<evidence type="ECO:0000313" key="2">
    <source>
        <dbReference type="Proteomes" id="UP000024635"/>
    </source>
</evidence>
<proteinExistence type="predicted"/>
<name>A0A016WXQ8_9BILA</name>
<dbReference type="Proteomes" id="UP000024635">
    <property type="component" value="Unassembled WGS sequence"/>
</dbReference>
<evidence type="ECO:0000313" key="1">
    <source>
        <dbReference type="EMBL" id="EYC43823.1"/>
    </source>
</evidence>
<comment type="caution">
    <text evidence="1">The sequence shown here is derived from an EMBL/GenBank/DDBJ whole genome shotgun (WGS) entry which is preliminary data.</text>
</comment>
<organism evidence="1 2">
    <name type="scientific">Ancylostoma ceylanicum</name>
    <dbReference type="NCBI Taxonomy" id="53326"/>
    <lineage>
        <taxon>Eukaryota</taxon>
        <taxon>Metazoa</taxon>
        <taxon>Ecdysozoa</taxon>
        <taxon>Nematoda</taxon>
        <taxon>Chromadorea</taxon>
        <taxon>Rhabditida</taxon>
        <taxon>Rhabditina</taxon>
        <taxon>Rhabditomorpha</taxon>
        <taxon>Strongyloidea</taxon>
        <taxon>Ancylostomatidae</taxon>
        <taxon>Ancylostomatinae</taxon>
        <taxon>Ancylostoma</taxon>
    </lineage>
</organism>
<dbReference type="EMBL" id="JARK01000079">
    <property type="protein sequence ID" value="EYC43823.1"/>
    <property type="molecule type" value="Genomic_DNA"/>
</dbReference>
<keyword evidence="2" id="KW-1185">Reference proteome</keyword>
<protein>
    <submittedName>
        <fullName evidence="1">Uncharacterized protein</fullName>
    </submittedName>
</protein>
<dbReference type="AlphaFoldDB" id="A0A016WXQ8"/>
<reference evidence="2" key="1">
    <citation type="journal article" date="2015" name="Nat. Genet.">
        <title>The genome and transcriptome of the zoonotic hookworm Ancylostoma ceylanicum identify infection-specific gene families.</title>
        <authorList>
            <person name="Schwarz E.M."/>
            <person name="Hu Y."/>
            <person name="Antoshechkin I."/>
            <person name="Miller M.M."/>
            <person name="Sternberg P.W."/>
            <person name="Aroian R.V."/>
        </authorList>
    </citation>
    <scope>NUCLEOTIDE SEQUENCE</scope>
    <source>
        <strain evidence="2">HY135</strain>
    </source>
</reference>
<sequence>MLRLVVITQILQVENEGDDSSKSPPKSHLVYYRSPPAERMIERSNFTSGRNRAQLKLHKLIHFSKAGP</sequence>
<accession>A0A016WXQ8</accession>